<name>A0ABY4CGM4_9BACL</name>
<feature type="transmembrane region" description="Helical" evidence="2">
    <location>
        <begin position="6"/>
        <end position="22"/>
    </location>
</feature>
<evidence type="ECO:0000313" key="4">
    <source>
        <dbReference type="Proteomes" id="UP000830167"/>
    </source>
</evidence>
<accession>A0ABY4CGM4</accession>
<keyword evidence="2" id="KW-1133">Transmembrane helix</keyword>
<gene>
    <name evidence="3" type="ORF">LSG31_16320</name>
</gene>
<evidence type="ECO:0000313" key="3">
    <source>
        <dbReference type="EMBL" id="UOF89444.1"/>
    </source>
</evidence>
<sequence>MSFFGIVIIILLIYWFIVRPFTQNKNRRFDRYDPRGGYGSNGGYGPGGGFGRFSGDSYGYGGGNGFGGGGRGFGMMAGGFAAGALLTYLLEQGRINAAQYDAFQLMEQDQLIQQLQEQNILQQQEIDDLMYRNSGDFGGPDQMDYNDGSYNDNSFDDPFDGGNGNDDTWV</sequence>
<dbReference type="RefSeq" id="WP_347436132.1">
    <property type="nucleotide sequence ID" value="NZ_CP089291.1"/>
</dbReference>
<proteinExistence type="predicted"/>
<evidence type="ECO:0000256" key="2">
    <source>
        <dbReference type="SAM" id="Phobius"/>
    </source>
</evidence>
<reference evidence="3" key="1">
    <citation type="submission" date="2021-12" db="EMBL/GenBank/DDBJ databases">
        <title>Alicyclobacillaceae gen. nov., sp. nov., isolated from chalcocite enrichment system.</title>
        <authorList>
            <person name="Jiang Z."/>
        </authorList>
    </citation>
    <scope>NUCLEOTIDE SEQUENCE</scope>
    <source>
        <strain evidence="3">MYW30-H2</strain>
    </source>
</reference>
<dbReference type="Proteomes" id="UP000830167">
    <property type="component" value="Chromosome"/>
</dbReference>
<organism evidence="3 4">
    <name type="scientific">Fodinisporobacter ferrooxydans</name>
    <dbReference type="NCBI Taxonomy" id="2901836"/>
    <lineage>
        <taxon>Bacteria</taxon>
        <taxon>Bacillati</taxon>
        <taxon>Bacillota</taxon>
        <taxon>Bacilli</taxon>
        <taxon>Bacillales</taxon>
        <taxon>Alicyclobacillaceae</taxon>
        <taxon>Fodinisporobacter</taxon>
    </lineage>
</organism>
<keyword evidence="4" id="KW-1185">Reference proteome</keyword>
<evidence type="ECO:0000256" key="1">
    <source>
        <dbReference type="SAM" id="MobiDB-lite"/>
    </source>
</evidence>
<protein>
    <submittedName>
        <fullName evidence="3">Uncharacterized protein</fullName>
    </submittedName>
</protein>
<dbReference type="EMBL" id="CP089291">
    <property type="protein sequence ID" value="UOF89444.1"/>
    <property type="molecule type" value="Genomic_DNA"/>
</dbReference>
<feature type="region of interest" description="Disordered" evidence="1">
    <location>
        <begin position="131"/>
        <end position="170"/>
    </location>
</feature>
<keyword evidence="2" id="KW-0472">Membrane</keyword>
<keyword evidence="2" id="KW-0812">Transmembrane</keyword>